<comment type="caution">
    <text evidence="3">The sequence shown here is derived from an EMBL/GenBank/DDBJ whole genome shotgun (WGS) entry which is preliminary data.</text>
</comment>
<accession>A0ABN2UUD5</accession>
<name>A0ABN2UUD5_9MICC</name>
<dbReference type="Proteomes" id="UP001501461">
    <property type="component" value="Unassembled WGS sequence"/>
</dbReference>
<dbReference type="EMBL" id="BAAAMN010000051">
    <property type="protein sequence ID" value="GAA2043981.1"/>
    <property type="molecule type" value="Genomic_DNA"/>
</dbReference>
<organism evidence="3 4">
    <name type="scientific">Yaniella flava</name>
    <dbReference type="NCBI Taxonomy" id="287930"/>
    <lineage>
        <taxon>Bacteria</taxon>
        <taxon>Bacillati</taxon>
        <taxon>Actinomycetota</taxon>
        <taxon>Actinomycetes</taxon>
        <taxon>Micrococcales</taxon>
        <taxon>Micrococcaceae</taxon>
        <taxon>Yaniella</taxon>
    </lineage>
</organism>
<feature type="transmembrane region" description="Helical" evidence="2">
    <location>
        <begin position="115"/>
        <end position="137"/>
    </location>
</feature>
<feature type="region of interest" description="Disordered" evidence="1">
    <location>
        <begin position="203"/>
        <end position="259"/>
    </location>
</feature>
<evidence type="ECO:0000313" key="3">
    <source>
        <dbReference type="EMBL" id="GAA2043981.1"/>
    </source>
</evidence>
<reference evidence="3 4" key="1">
    <citation type="journal article" date="2019" name="Int. J. Syst. Evol. Microbiol.">
        <title>The Global Catalogue of Microorganisms (GCM) 10K type strain sequencing project: providing services to taxonomists for standard genome sequencing and annotation.</title>
        <authorList>
            <consortium name="The Broad Institute Genomics Platform"/>
            <consortium name="The Broad Institute Genome Sequencing Center for Infectious Disease"/>
            <person name="Wu L."/>
            <person name="Ma J."/>
        </authorList>
    </citation>
    <scope>NUCLEOTIDE SEQUENCE [LARGE SCALE GENOMIC DNA]</scope>
    <source>
        <strain evidence="3 4">JCM 13595</strain>
    </source>
</reference>
<keyword evidence="4" id="KW-1185">Reference proteome</keyword>
<keyword evidence="2" id="KW-0472">Membrane</keyword>
<protein>
    <submittedName>
        <fullName evidence="3">Uncharacterized protein</fullName>
    </submittedName>
</protein>
<evidence type="ECO:0000313" key="4">
    <source>
        <dbReference type="Proteomes" id="UP001501461"/>
    </source>
</evidence>
<proteinExistence type="predicted"/>
<feature type="compositionally biased region" description="Pro residues" evidence="1">
    <location>
        <begin position="206"/>
        <end position="216"/>
    </location>
</feature>
<sequence length="279" mass="30364">MRVDNRIRELEESLAATLGFLPEIDIAASIVVVVVVVAGLILLARRPDVTQRTRKSRESRQRRKAMKSSPSSTPSGGTGFSIRWGRLTIFAVGALALLTALVTFLAALFGAATWLTAGISALITVASYGALRGLAILDSKKRARERERLSISEGLETSIATYQATARQQQTPVEHDDEVFDVADEPETPQEPAAPVAEAPVVDTPAPVPARKPLPRPMYLDAPEVARDAPEPLETPQEPVPSRDVQLSEGVSSQYQEKITEKANTRLDLDKVLNRRRAI</sequence>
<keyword evidence="2" id="KW-1133">Transmembrane helix</keyword>
<feature type="region of interest" description="Disordered" evidence="1">
    <location>
        <begin position="52"/>
        <end position="77"/>
    </location>
</feature>
<keyword evidence="2" id="KW-0812">Transmembrane</keyword>
<evidence type="ECO:0000256" key="2">
    <source>
        <dbReference type="SAM" id="Phobius"/>
    </source>
</evidence>
<feature type="transmembrane region" description="Helical" evidence="2">
    <location>
        <begin position="26"/>
        <end position="44"/>
    </location>
</feature>
<gene>
    <name evidence="3" type="ORF">GCM10009720_26070</name>
</gene>
<feature type="transmembrane region" description="Helical" evidence="2">
    <location>
        <begin position="87"/>
        <end position="109"/>
    </location>
</feature>
<evidence type="ECO:0000256" key="1">
    <source>
        <dbReference type="SAM" id="MobiDB-lite"/>
    </source>
</evidence>